<dbReference type="Proteomes" id="UP000815677">
    <property type="component" value="Unassembled WGS sequence"/>
</dbReference>
<dbReference type="PANTHER" id="PTHR45832">
    <property type="entry name" value="SERINE/THREONINE-PROTEIN KINASE SAMKA-RELATED-RELATED"/>
    <property type="match status" value="1"/>
</dbReference>
<proteinExistence type="inferred from homology"/>
<feature type="compositionally biased region" description="Polar residues" evidence="4">
    <location>
        <begin position="1"/>
        <end position="11"/>
    </location>
</feature>
<reference evidence="6" key="1">
    <citation type="submission" date="2014-09" db="EMBL/GenBank/DDBJ databases">
        <title>Genome sequence of the luminous mushroom Mycena chlorophos for searching fungal bioluminescence genes.</title>
        <authorList>
            <person name="Tanaka Y."/>
            <person name="Kasuga D."/>
            <person name="Oba Y."/>
            <person name="Hase S."/>
            <person name="Sato K."/>
            <person name="Oba Y."/>
            <person name="Sakakibara Y."/>
        </authorList>
    </citation>
    <scope>NUCLEOTIDE SEQUENCE</scope>
</reference>
<protein>
    <submittedName>
        <fullName evidence="6">Pkinase-domain-containing protein</fullName>
    </submittedName>
</protein>
<dbReference type="SUPFAM" id="SSF56112">
    <property type="entry name" value="Protein kinase-like (PK-like)"/>
    <property type="match status" value="1"/>
</dbReference>
<evidence type="ECO:0000313" key="6">
    <source>
        <dbReference type="EMBL" id="GAT45117.1"/>
    </source>
</evidence>
<organism evidence="6 7">
    <name type="scientific">Mycena chlorophos</name>
    <name type="common">Agaric fungus</name>
    <name type="synonym">Agaricus chlorophos</name>
    <dbReference type="NCBI Taxonomy" id="658473"/>
    <lineage>
        <taxon>Eukaryota</taxon>
        <taxon>Fungi</taxon>
        <taxon>Dikarya</taxon>
        <taxon>Basidiomycota</taxon>
        <taxon>Agaricomycotina</taxon>
        <taxon>Agaricomycetes</taxon>
        <taxon>Agaricomycetidae</taxon>
        <taxon>Agaricales</taxon>
        <taxon>Marasmiineae</taxon>
        <taxon>Mycenaceae</taxon>
        <taxon>Mycena</taxon>
    </lineage>
</organism>
<dbReference type="InterPro" id="IPR011009">
    <property type="entry name" value="Kinase-like_dom_sf"/>
</dbReference>
<dbReference type="Gene3D" id="1.10.510.10">
    <property type="entry name" value="Transferase(Phosphotransferase) domain 1"/>
    <property type="match status" value="1"/>
</dbReference>
<evidence type="ECO:0000256" key="3">
    <source>
        <dbReference type="ARBA" id="ARBA00022840"/>
    </source>
</evidence>
<dbReference type="InterPro" id="IPR000719">
    <property type="entry name" value="Prot_kinase_dom"/>
</dbReference>
<accession>A0ABQ0L2A4</accession>
<evidence type="ECO:0000256" key="2">
    <source>
        <dbReference type="ARBA" id="ARBA00022741"/>
    </source>
</evidence>
<feature type="compositionally biased region" description="Basic and acidic residues" evidence="4">
    <location>
        <begin position="87"/>
        <end position="102"/>
    </location>
</feature>
<keyword evidence="2" id="KW-0547">Nucleotide-binding</keyword>
<dbReference type="EMBL" id="DF840789">
    <property type="protein sequence ID" value="GAT45117.1"/>
    <property type="molecule type" value="Genomic_DNA"/>
</dbReference>
<evidence type="ECO:0000259" key="5">
    <source>
        <dbReference type="PROSITE" id="PS50011"/>
    </source>
</evidence>
<keyword evidence="7" id="KW-1185">Reference proteome</keyword>
<dbReference type="PROSITE" id="PS50011">
    <property type="entry name" value="PROTEIN_KINASE_DOM"/>
    <property type="match status" value="1"/>
</dbReference>
<name>A0ABQ0L2A4_MYCCL</name>
<gene>
    <name evidence="6" type="ORF">MCHLO_02709</name>
</gene>
<feature type="region of interest" description="Disordered" evidence="4">
    <location>
        <begin position="590"/>
        <end position="616"/>
    </location>
</feature>
<feature type="compositionally biased region" description="Acidic residues" evidence="4">
    <location>
        <begin position="520"/>
        <end position="529"/>
    </location>
</feature>
<evidence type="ECO:0000256" key="4">
    <source>
        <dbReference type="SAM" id="MobiDB-lite"/>
    </source>
</evidence>
<feature type="compositionally biased region" description="Basic and acidic residues" evidence="4">
    <location>
        <begin position="13"/>
        <end position="27"/>
    </location>
</feature>
<comment type="similarity">
    <text evidence="1">Belongs to the protein kinase superfamily. STE Ser/Thr protein kinase family. STE20 subfamily.</text>
</comment>
<keyword evidence="3" id="KW-0067">ATP-binding</keyword>
<feature type="region of interest" description="Disordered" evidence="4">
    <location>
        <begin position="1"/>
        <end position="168"/>
    </location>
</feature>
<feature type="region of interest" description="Disordered" evidence="4">
    <location>
        <begin position="515"/>
        <end position="548"/>
    </location>
</feature>
<dbReference type="PANTHER" id="PTHR45832:SF22">
    <property type="entry name" value="SERINE_THREONINE-PROTEIN KINASE SAMKA-RELATED"/>
    <property type="match status" value="1"/>
</dbReference>
<feature type="domain" description="Protein kinase" evidence="5">
    <location>
        <begin position="203"/>
        <end position="498"/>
    </location>
</feature>
<feature type="compositionally biased region" description="Polar residues" evidence="4">
    <location>
        <begin position="103"/>
        <end position="125"/>
    </location>
</feature>
<feature type="compositionally biased region" description="Acidic residues" evidence="4">
    <location>
        <begin position="139"/>
        <end position="168"/>
    </location>
</feature>
<sequence>MSDPSVGSSPPEQIRDAKHTAIPDRDPQLASDNHLASEPHPGMENPGALKETAVEASTGQVAEGVAMETTTSEAQEPAAGETVEGVSESREESAVTAPEKDSVTQQPSDDSPSELISESAPSATTEGDPFADPAAEAGAEGEEDADEEEEEDEDEVEQEQELNSEDEREEALYWHDQIIAELFRACRASSPLKSSEYKYLSTLPGVDRMGNGRHTARATRTGEVVLLRVTPLPCPVERFAGQRLINELFLMRDMRPSPNVVGFYDLYLATEKKERGEEAEDEDSDEDEDEFRGLSEVWLVQQYMAEGASLSELIAYNNGPGAFKEEWVARICLEAAKGLAHLHDQLIIHRDIRSESLLVDPRGRVKITNFAYAVQLPTAQAKRRTMVSTLALPARSPYTPDKTHWTPPEVIRRREYAIEVDVWSLGVTIMEMLDGRPPHSGNAPLRVLFLILISGTPKLEIANADELSAELKDFLAQCVEVDVEKRATAAQLVEHSFLKRVCEPADLAALFEYRTREAPDSDDEQEAEAESSRAGEESQPAVDEAAEELVVPVFGATSARKRGAKDGDEVEDVAAVTTAVVGAEAVVEADGAAAAAPEKEETSEPSGKEVLVGQED</sequence>
<dbReference type="InterPro" id="IPR051931">
    <property type="entry name" value="PAK3-like"/>
</dbReference>
<evidence type="ECO:0000256" key="1">
    <source>
        <dbReference type="ARBA" id="ARBA00008874"/>
    </source>
</evidence>
<evidence type="ECO:0000313" key="7">
    <source>
        <dbReference type="Proteomes" id="UP000815677"/>
    </source>
</evidence>
<dbReference type="Pfam" id="PF00069">
    <property type="entry name" value="Pkinase"/>
    <property type="match status" value="1"/>
</dbReference>